<gene>
    <name evidence="2" type="ORF">PFLmoz3_04645</name>
</gene>
<name>A0A109LDH8_PSEFL</name>
<evidence type="ECO:0000313" key="2">
    <source>
        <dbReference type="EMBL" id="KWV85822.1"/>
    </source>
</evidence>
<feature type="compositionally biased region" description="Basic and acidic residues" evidence="1">
    <location>
        <begin position="162"/>
        <end position="176"/>
    </location>
</feature>
<accession>A0A109LDH8</accession>
<dbReference type="Proteomes" id="UP000061348">
    <property type="component" value="Unassembled WGS sequence"/>
</dbReference>
<feature type="region of interest" description="Disordered" evidence="1">
    <location>
        <begin position="133"/>
        <end position="176"/>
    </location>
</feature>
<reference evidence="2 3" key="1">
    <citation type="submission" date="2015-05" db="EMBL/GenBank/DDBJ databases">
        <title>A genomic and transcriptomic approach to investigate the blue pigment phenotype in Pseudomonas fluorescens.</title>
        <authorList>
            <person name="Andreani N.A."/>
            <person name="Cardazzo B."/>
        </authorList>
    </citation>
    <scope>NUCLEOTIDE SEQUENCE [LARGE SCALE GENOMIC DNA]</scope>
    <source>
        <strain evidence="2 3">Ps_22</strain>
    </source>
</reference>
<sequence length="425" mass="46529">MEQLLATKQRGDARAFGHFQLAQGRADAPFFGAQAVDEQLPLAGNVHFQGRAGDRRRVWRYGDFEQLGHPRQAGALHQQRDQHDKECQVEVQLGMGQAGHQREHREDDRYRAAQAHPGYKGFFAPVERLEWQQANHHRQRPGKQDHPQRQAQGGQGDGQQIVRRDQQAQYQKHPDLRQPGHAVEHMQNAMAAAHRAVADHQPAQVHGEEAAAVQGIGQGEYEQATGDHQDRVQAVGQVDAVDQLQHQPAAAQAYQATDAEFADQVREQAPVQAGLAAGEHVDQGDGEEHRHRIVAAGFDFQAGADPFVEALAAQKREYRRGVRGADDGADQQALNDVEVKQPGRGHAREAGGNQHPHRGQGQGRPQRHAETRHPGAQTAVEQDHGEGKVAHQIGGGVVIENDATAIDPGGHAHGQDNHQDGDTQA</sequence>
<evidence type="ECO:0000256" key="1">
    <source>
        <dbReference type="SAM" id="MobiDB-lite"/>
    </source>
</evidence>
<feature type="region of interest" description="Disordered" evidence="1">
    <location>
        <begin position="343"/>
        <end position="425"/>
    </location>
</feature>
<proteinExistence type="predicted"/>
<organism evidence="2 3">
    <name type="scientific">Pseudomonas fluorescens</name>
    <dbReference type="NCBI Taxonomy" id="294"/>
    <lineage>
        <taxon>Bacteria</taxon>
        <taxon>Pseudomonadati</taxon>
        <taxon>Pseudomonadota</taxon>
        <taxon>Gammaproteobacteria</taxon>
        <taxon>Pseudomonadales</taxon>
        <taxon>Pseudomonadaceae</taxon>
        <taxon>Pseudomonas</taxon>
    </lineage>
</organism>
<dbReference type="AlphaFoldDB" id="A0A109LDH8"/>
<dbReference type="PATRIC" id="fig|294.194.peg.5147"/>
<dbReference type="EMBL" id="LCYA01000121">
    <property type="protein sequence ID" value="KWV85822.1"/>
    <property type="molecule type" value="Genomic_DNA"/>
</dbReference>
<comment type="caution">
    <text evidence="2">The sequence shown here is derived from an EMBL/GenBank/DDBJ whole genome shotgun (WGS) entry which is preliminary data.</text>
</comment>
<feature type="compositionally biased region" description="Basic and acidic residues" evidence="1">
    <location>
        <begin position="413"/>
        <end position="425"/>
    </location>
</feature>
<protein>
    <submittedName>
        <fullName evidence="2">Uncharacterized protein</fullName>
    </submittedName>
</protein>
<evidence type="ECO:0000313" key="3">
    <source>
        <dbReference type="Proteomes" id="UP000061348"/>
    </source>
</evidence>